<protein>
    <submittedName>
        <fullName evidence="1">Putative microplusin</fullName>
    </submittedName>
</protein>
<accession>A0A0K8R4X0</accession>
<organism evidence="1">
    <name type="scientific">Ixodes ricinus</name>
    <name type="common">Common tick</name>
    <name type="synonym">Acarus ricinus</name>
    <dbReference type="NCBI Taxonomy" id="34613"/>
    <lineage>
        <taxon>Eukaryota</taxon>
        <taxon>Metazoa</taxon>
        <taxon>Ecdysozoa</taxon>
        <taxon>Arthropoda</taxon>
        <taxon>Chelicerata</taxon>
        <taxon>Arachnida</taxon>
        <taxon>Acari</taxon>
        <taxon>Parasitiformes</taxon>
        <taxon>Ixodida</taxon>
        <taxon>Ixodoidea</taxon>
        <taxon>Ixodidae</taxon>
        <taxon>Ixodinae</taxon>
        <taxon>Ixodes</taxon>
    </lineage>
</organism>
<evidence type="ECO:0000313" key="1">
    <source>
        <dbReference type="EMBL" id="JAA66101.1"/>
    </source>
</evidence>
<dbReference type="Gene3D" id="1.10.150.440">
    <property type="match status" value="1"/>
</dbReference>
<sequence>MLSVMVLVVSARDEHHCKKSDAEMKKLIACVISKVPDASSFSDTLDRMVKDLGCTERLCVARKLCGHEDVEEALRKHMTAAELELLHGLTDSCSNLVNRCSSKNHN</sequence>
<reference evidence="1" key="1">
    <citation type="submission" date="2012-12" db="EMBL/GenBank/DDBJ databases">
        <title>Identification and characterization of a phenylalanine ammonia-lyase gene family in Isatis indigotica Fort.</title>
        <authorList>
            <person name="Liu Q."/>
            <person name="Chen J."/>
            <person name="Zhou X."/>
            <person name="Di P."/>
            <person name="Xiao Y."/>
            <person name="Xuan H."/>
            <person name="Zhang L."/>
            <person name="Chen W."/>
        </authorList>
    </citation>
    <scope>NUCLEOTIDE SEQUENCE</scope>
    <source>
        <tissue evidence="1">Salivary gland</tissue>
    </source>
</reference>
<proteinExistence type="evidence at transcript level"/>
<name>A0A0K8R4X0_IXORI</name>
<dbReference type="EMBL" id="GADI01007707">
    <property type="protein sequence ID" value="JAA66101.1"/>
    <property type="molecule type" value="mRNA"/>
</dbReference>
<dbReference type="AlphaFoldDB" id="A0A0K8R4X0"/>